<keyword evidence="5" id="KW-0067">ATP-binding</keyword>
<comment type="similarity">
    <text evidence="1">Belongs to the DNA2/NAM7 helicase family.</text>
</comment>
<protein>
    <recommendedName>
        <fullName evidence="11">DNA2/NAM7 helicase-like C-terminal domain-containing protein</fullName>
    </recommendedName>
</protein>
<accession>A0A8H7T426</accession>
<dbReference type="Proteomes" id="UP000664132">
    <property type="component" value="Unassembled WGS sequence"/>
</dbReference>
<evidence type="ECO:0000256" key="4">
    <source>
        <dbReference type="ARBA" id="ARBA00022806"/>
    </source>
</evidence>
<organism evidence="9 10">
    <name type="scientific">Cadophora malorum</name>
    <dbReference type="NCBI Taxonomy" id="108018"/>
    <lineage>
        <taxon>Eukaryota</taxon>
        <taxon>Fungi</taxon>
        <taxon>Dikarya</taxon>
        <taxon>Ascomycota</taxon>
        <taxon>Pezizomycotina</taxon>
        <taxon>Leotiomycetes</taxon>
        <taxon>Helotiales</taxon>
        <taxon>Ploettnerulaceae</taxon>
        <taxon>Cadophora</taxon>
    </lineage>
</organism>
<dbReference type="GO" id="GO:0016787">
    <property type="term" value="F:hydrolase activity"/>
    <property type="evidence" value="ECO:0007669"/>
    <property type="project" value="UniProtKB-KW"/>
</dbReference>
<dbReference type="Gene3D" id="3.40.50.300">
    <property type="entry name" value="P-loop containing nucleotide triphosphate hydrolases"/>
    <property type="match status" value="2"/>
</dbReference>
<evidence type="ECO:0000256" key="6">
    <source>
        <dbReference type="SAM" id="MobiDB-lite"/>
    </source>
</evidence>
<dbReference type="OrthoDB" id="3564945at2759"/>
<comment type="caution">
    <text evidence="9">The sequence shown here is derived from an EMBL/GenBank/DDBJ whole genome shotgun (WGS) entry which is preliminary data.</text>
</comment>
<dbReference type="InterPro" id="IPR041677">
    <property type="entry name" value="DNA2/NAM7_AAA_11"/>
</dbReference>
<evidence type="ECO:0000313" key="9">
    <source>
        <dbReference type="EMBL" id="KAG4414829.1"/>
    </source>
</evidence>
<evidence type="ECO:0008006" key="11">
    <source>
        <dbReference type="Google" id="ProtNLM"/>
    </source>
</evidence>
<feature type="non-terminal residue" evidence="9">
    <location>
        <position position="1221"/>
    </location>
</feature>
<sequence>LTIACTAAPEKASVTANIFWIKADSTAPVLTNSFWIKAKAPVLTYSCWNKASSTAPVTDLPIKAKSTAPVLREAPPFTETTSLPRIVKDSKATVIMASLPSKPKVGGFAKGASAPSKGGKRGRDNEEGGSSSKRPQLDKSVLFPINDQEGSLRFKYDFFSQNPAVEIRAGITTTEGFAHEQSIHFNSECMEAIHQRANLKQVTGSSLWEALSFLAKPTCSDDEWESIVASTKNSYQDNGIDLVMFKIIPSAAIRIINQKGTSTDLAVISKIRVALADDVQYITILRGAIEEKKRFVDRYWDRLVAKSLQKGIYWGYDLDRPGIMDFETKKEVSYPIAVLKGPADMPALSWMREEKDREVKLLSHPFKQWFTSTDELQRRLTVALLQDHEASREKLSRVYSYNSSAPQHSITINRDPQDPRRYLLSVKANKPIGMQLPEVAADTKFKLRNEEGEELEAVLLAPVDGQDLKGHDFVLAVEFSDSNNTLQGVIEGGVLHNVMLNADNNITAAERQLNALPEFVNKASKQLKELLLGFPVSLESNVPDVYEIARADLRKSNKPKFNSYNKWRQDLTVNRLQDKASKSCLESHSKASMVQGAPGSGKSNVAVNCALDVAQLGFRVLIASPTRTAGKANAKKLTKEWHKLPAGMKMTVMPVYFPTWSESIQRMYEAKGFKEKRTTLPEDAEFDDMQIWRLVVAYSRELLKKQGVKPDERAETFLKVFNMLSKDAVLTSGEINAFSKHFKTLATEILTSPKFVTIVISTCNNSACIAAMKVKTSLLLIDESAVAVDRDIIVPLQIEHDKVMFLGDHLQLKPVVTCEGSSEYYSQECVSFFERILEYTPQERTLLNISYRFGQEIADPIGMFGGYEALAANPRGDSEWYESFSNAFNTSTYSMKLRPAPEGALYHKEDYNVHYHRLALCVKDGFSSTPRAGSSTINHANINAGIAFLQEIVRQSNGDIRTKDLMVITPFSAQAELWREQIKIQWPGSEATVSTVGSCQGNEAKLALFDFTIAWQSEGAFLGFLREWNRCNVALSRGCDVVVSMLNEKLMRGRIQSLYKQNRSWALYLLDLIDCGLICDVNGSQTLPSNAIEFLTGTKAYTNEQPQSATKSLSQDYYAPTQSVNFFHVMGAQDTFTTLELGYLDELRALRGQHQLLVKKILDEENNWQASRKAAGSEQQEIVMLGLEVAPLERTDDVTMEEVEALAHPPLYDDTDYNEEL</sequence>
<dbReference type="Pfam" id="PF13086">
    <property type="entry name" value="AAA_11"/>
    <property type="match status" value="1"/>
</dbReference>
<dbReference type="Pfam" id="PF13087">
    <property type="entry name" value="AAA_12"/>
    <property type="match status" value="1"/>
</dbReference>
<evidence type="ECO:0000259" key="8">
    <source>
        <dbReference type="Pfam" id="PF13087"/>
    </source>
</evidence>
<keyword evidence="2" id="KW-0547">Nucleotide-binding</keyword>
<evidence type="ECO:0000259" key="7">
    <source>
        <dbReference type="Pfam" id="PF13086"/>
    </source>
</evidence>
<name>A0A8H7T426_9HELO</name>
<feature type="region of interest" description="Disordered" evidence="6">
    <location>
        <begin position="106"/>
        <end position="140"/>
    </location>
</feature>
<dbReference type="EMBL" id="JAFJYH010000247">
    <property type="protein sequence ID" value="KAG4414829.1"/>
    <property type="molecule type" value="Genomic_DNA"/>
</dbReference>
<keyword evidence="4" id="KW-0347">Helicase</keyword>
<evidence type="ECO:0000256" key="2">
    <source>
        <dbReference type="ARBA" id="ARBA00022741"/>
    </source>
</evidence>
<keyword evidence="10" id="KW-1185">Reference proteome</keyword>
<proteinExistence type="inferred from homology"/>
<feature type="domain" description="DNA2/NAM7 helicase helicase" evidence="7">
    <location>
        <begin position="573"/>
        <end position="817"/>
    </location>
</feature>
<reference evidence="9" key="1">
    <citation type="submission" date="2021-02" db="EMBL/GenBank/DDBJ databases">
        <title>Genome sequence Cadophora malorum strain M34.</title>
        <authorList>
            <person name="Stefanovic E."/>
            <person name="Vu D."/>
            <person name="Scully C."/>
            <person name="Dijksterhuis J."/>
            <person name="Roader J."/>
            <person name="Houbraken J."/>
        </authorList>
    </citation>
    <scope>NUCLEOTIDE SEQUENCE</scope>
    <source>
        <strain evidence="9">M34</strain>
    </source>
</reference>
<feature type="domain" description="DNA2/NAM7 helicase-like C-terminal" evidence="8">
    <location>
        <begin position="831"/>
        <end position="1039"/>
    </location>
</feature>
<evidence type="ECO:0000313" key="10">
    <source>
        <dbReference type="Proteomes" id="UP000664132"/>
    </source>
</evidence>
<dbReference type="GO" id="GO:0043139">
    <property type="term" value="F:5'-3' DNA helicase activity"/>
    <property type="evidence" value="ECO:0007669"/>
    <property type="project" value="TreeGrafter"/>
</dbReference>
<dbReference type="GO" id="GO:0005524">
    <property type="term" value="F:ATP binding"/>
    <property type="evidence" value="ECO:0007669"/>
    <property type="project" value="UniProtKB-KW"/>
</dbReference>
<dbReference type="InterPro" id="IPR050534">
    <property type="entry name" value="Coronavir_polyprotein_1ab"/>
</dbReference>
<evidence type="ECO:0000256" key="5">
    <source>
        <dbReference type="ARBA" id="ARBA00022840"/>
    </source>
</evidence>
<dbReference type="AlphaFoldDB" id="A0A8H7T426"/>
<dbReference type="InterPro" id="IPR041679">
    <property type="entry name" value="DNA2/NAM7-like_C"/>
</dbReference>
<evidence type="ECO:0000256" key="1">
    <source>
        <dbReference type="ARBA" id="ARBA00007913"/>
    </source>
</evidence>
<gene>
    <name evidence="9" type="ORF">IFR04_012056</name>
</gene>
<dbReference type="InterPro" id="IPR027417">
    <property type="entry name" value="P-loop_NTPase"/>
</dbReference>
<evidence type="ECO:0000256" key="3">
    <source>
        <dbReference type="ARBA" id="ARBA00022801"/>
    </source>
</evidence>
<dbReference type="PANTHER" id="PTHR43788:SF8">
    <property type="entry name" value="DNA-BINDING PROTEIN SMUBP-2"/>
    <property type="match status" value="1"/>
</dbReference>
<dbReference type="PANTHER" id="PTHR43788">
    <property type="entry name" value="DNA2/NAM7 HELICASE FAMILY MEMBER"/>
    <property type="match status" value="1"/>
</dbReference>
<keyword evidence="3" id="KW-0378">Hydrolase</keyword>
<dbReference type="SUPFAM" id="SSF52540">
    <property type="entry name" value="P-loop containing nucleoside triphosphate hydrolases"/>
    <property type="match status" value="1"/>
</dbReference>